<feature type="binding site" evidence="7">
    <location>
        <position position="194"/>
    </location>
    <ligand>
        <name>Fe(2+)</name>
        <dbReference type="ChEBI" id="CHEBI:29033"/>
    </ligand>
</feature>
<keyword evidence="5 7" id="KW-0627">Porphyrin biosynthesis</keyword>
<evidence type="ECO:0000256" key="3">
    <source>
        <dbReference type="ARBA" id="ARBA00023133"/>
    </source>
</evidence>
<dbReference type="RefSeq" id="WP_144885870.1">
    <property type="nucleotide sequence ID" value="NZ_VLLE01000003.1"/>
</dbReference>
<evidence type="ECO:0000256" key="5">
    <source>
        <dbReference type="ARBA" id="ARBA00023244"/>
    </source>
</evidence>
<keyword evidence="7" id="KW-0963">Cytoplasm</keyword>
<dbReference type="GO" id="GO:0005737">
    <property type="term" value="C:cytoplasm"/>
    <property type="evidence" value="ECO:0007669"/>
    <property type="project" value="UniProtKB-SubCell"/>
</dbReference>
<evidence type="ECO:0000256" key="6">
    <source>
        <dbReference type="ARBA" id="ARBA00024536"/>
    </source>
</evidence>
<keyword evidence="4 7" id="KW-0456">Lyase</keyword>
<name>A0A562SQR0_9BACT</name>
<dbReference type="CDD" id="cd03411">
    <property type="entry name" value="Ferrochelatase_N"/>
    <property type="match status" value="1"/>
</dbReference>
<dbReference type="Gene3D" id="3.40.50.1400">
    <property type="match status" value="3"/>
</dbReference>
<dbReference type="EMBL" id="VLLE01000003">
    <property type="protein sequence ID" value="TWI83595.1"/>
    <property type="molecule type" value="Genomic_DNA"/>
</dbReference>
<comment type="caution">
    <text evidence="9">The sequence shown here is derived from an EMBL/GenBank/DDBJ whole genome shotgun (WGS) entry which is preliminary data.</text>
</comment>
<dbReference type="UniPathway" id="UPA00252">
    <property type="reaction ID" value="UER00325"/>
</dbReference>
<evidence type="ECO:0000256" key="7">
    <source>
        <dbReference type="HAMAP-Rule" id="MF_00323"/>
    </source>
</evidence>
<comment type="subcellular location">
    <subcellularLocation>
        <location evidence="7">Cytoplasm</location>
    </subcellularLocation>
</comment>
<dbReference type="GO" id="GO:0006783">
    <property type="term" value="P:heme biosynthetic process"/>
    <property type="evidence" value="ECO:0007669"/>
    <property type="project" value="UniProtKB-UniRule"/>
</dbReference>
<dbReference type="AlphaFoldDB" id="A0A562SQR0"/>
<evidence type="ECO:0000256" key="1">
    <source>
        <dbReference type="ARBA" id="ARBA00007718"/>
    </source>
</evidence>
<dbReference type="GO" id="GO:0046872">
    <property type="term" value="F:metal ion binding"/>
    <property type="evidence" value="ECO:0007669"/>
    <property type="project" value="UniProtKB-KW"/>
</dbReference>
<evidence type="ECO:0000256" key="8">
    <source>
        <dbReference type="RuleBase" id="RU004185"/>
    </source>
</evidence>
<evidence type="ECO:0000313" key="10">
    <source>
        <dbReference type="Proteomes" id="UP000316167"/>
    </source>
</evidence>
<reference evidence="9 10" key="1">
    <citation type="journal article" date="2015" name="Stand. Genomic Sci.">
        <title>Genomic Encyclopedia of Bacterial and Archaeal Type Strains, Phase III: the genomes of soil and plant-associated and newly described type strains.</title>
        <authorList>
            <person name="Whitman W.B."/>
            <person name="Woyke T."/>
            <person name="Klenk H.P."/>
            <person name="Zhou Y."/>
            <person name="Lilburn T.G."/>
            <person name="Beck B.J."/>
            <person name="De Vos P."/>
            <person name="Vandamme P."/>
            <person name="Eisen J.A."/>
            <person name="Garrity G."/>
            <person name="Hugenholtz P."/>
            <person name="Kyrpides N.C."/>
        </authorList>
    </citation>
    <scope>NUCLEOTIDE SEQUENCE [LARGE SCALE GENOMIC DNA]</scope>
    <source>
        <strain evidence="9 10">CGMCC 1.7271</strain>
    </source>
</reference>
<proteinExistence type="inferred from homology"/>
<keyword evidence="7" id="KW-0479">Metal-binding</keyword>
<comment type="pathway">
    <text evidence="7">Porphyrin-containing compound metabolism; protoheme biosynthesis; protoheme from protoporphyrin-IX: step 1/1.</text>
</comment>
<dbReference type="GO" id="GO:0004325">
    <property type="term" value="F:ferrochelatase activity"/>
    <property type="evidence" value="ECO:0007669"/>
    <property type="project" value="UniProtKB-UniRule"/>
</dbReference>
<feature type="binding site" evidence="7">
    <location>
        <position position="297"/>
    </location>
    <ligand>
        <name>Fe(2+)</name>
        <dbReference type="ChEBI" id="CHEBI:29033"/>
    </ligand>
</feature>
<dbReference type="SUPFAM" id="SSF53800">
    <property type="entry name" value="Chelatase"/>
    <property type="match status" value="1"/>
</dbReference>
<dbReference type="InterPro" id="IPR033659">
    <property type="entry name" value="Ferrochelatase_N"/>
</dbReference>
<accession>A0A562SQR0</accession>
<comment type="similarity">
    <text evidence="1 7 8">Belongs to the ferrochelatase family.</text>
</comment>
<dbReference type="Pfam" id="PF00762">
    <property type="entry name" value="Ferrochelatase"/>
    <property type="match status" value="1"/>
</dbReference>
<dbReference type="InterPro" id="IPR001015">
    <property type="entry name" value="Ferrochelatase"/>
</dbReference>
<dbReference type="PANTHER" id="PTHR11108:SF1">
    <property type="entry name" value="FERROCHELATASE, MITOCHONDRIAL"/>
    <property type="match status" value="1"/>
</dbReference>
<evidence type="ECO:0000256" key="4">
    <source>
        <dbReference type="ARBA" id="ARBA00023239"/>
    </source>
</evidence>
<dbReference type="PANTHER" id="PTHR11108">
    <property type="entry name" value="FERROCHELATASE"/>
    <property type="match status" value="1"/>
</dbReference>
<protein>
    <recommendedName>
        <fullName evidence="7">Ferrochelatase</fullName>
        <ecNumber evidence="7">4.98.1.1</ecNumber>
    </recommendedName>
    <alternativeName>
        <fullName evidence="7">Heme synthase</fullName>
    </alternativeName>
    <alternativeName>
        <fullName evidence="7">Protoheme ferro-lyase</fullName>
    </alternativeName>
</protein>
<dbReference type="OrthoDB" id="9809741at2"/>
<evidence type="ECO:0000256" key="2">
    <source>
        <dbReference type="ARBA" id="ARBA00023004"/>
    </source>
</evidence>
<comment type="catalytic activity">
    <reaction evidence="6">
        <text>Fe-coproporphyrin III + 2 H(+) = coproporphyrin III + Fe(2+)</text>
        <dbReference type="Rhea" id="RHEA:49572"/>
        <dbReference type="ChEBI" id="CHEBI:15378"/>
        <dbReference type="ChEBI" id="CHEBI:29033"/>
        <dbReference type="ChEBI" id="CHEBI:68438"/>
        <dbReference type="ChEBI" id="CHEBI:131725"/>
        <dbReference type="EC" id="4.99.1.9"/>
    </reaction>
    <physiologicalReaction direction="right-to-left" evidence="6">
        <dbReference type="Rhea" id="RHEA:49574"/>
    </physiologicalReaction>
</comment>
<keyword evidence="3 7" id="KW-0350">Heme biosynthesis</keyword>
<organism evidence="9 10">
    <name type="scientific">Lacibacter cauensis</name>
    <dbReference type="NCBI Taxonomy" id="510947"/>
    <lineage>
        <taxon>Bacteria</taxon>
        <taxon>Pseudomonadati</taxon>
        <taxon>Bacteroidota</taxon>
        <taxon>Chitinophagia</taxon>
        <taxon>Chitinophagales</taxon>
        <taxon>Chitinophagaceae</taxon>
        <taxon>Lacibacter</taxon>
    </lineage>
</organism>
<dbReference type="InterPro" id="IPR033644">
    <property type="entry name" value="Ferrochelatase_C"/>
</dbReference>
<dbReference type="CDD" id="cd00419">
    <property type="entry name" value="Ferrochelatase_C"/>
    <property type="match status" value="1"/>
</dbReference>
<comment type="function">
    <text evidence="7">Catalyzes the ferrous insertion into protoporphyrin IX.</text>
</comment>
<keyword evidence="10" id="KW-1185">Reference proteome</keyword>
<gene>
    <name evidence="7" type="primary">hemH</name>
    <name evidence="9" type="ORF">IQ13_1707</name>
</gene>
<dbReference type="EC" id="4.98.1.1" evidence="7"/>
<dbReference type="HAMAP" id="MF_00323">
    <property type="entry name" value="Ferrochelatase"/>
    <property type="match status" value="1"/>
</dbReference>
<evidence type="ECO:0000313" key="9">
    <source>
        <dbReference type="EMBL" id="TWI83595.1"/>
    </source>
</evidence>
<comment type="catalytic activity">
    <reaction evidence="7">
        <text>heme b + 2 H(+) = protoporphyrin IX + Fe(2+)</text>
        <dbReference type="Rhea" id="RHEA:22584"/>
        <dbReference type="ChEBI" id="CHEBI:15378"/>
        <dbReference type="ChEBI" id="CHEBI:29033"/>
        <dbReference type="ChEBI" id="CHEBI:57306"/>
        <dbReference type="ChEBI" id="CHEBI:60344"/>
        <dbReference type="EC" id="4.98.1.1"/>
    </reaction>
</comment>
<dbReference type="Proteomes" id="UP000316167">
    <property type="component" value="Unassembled WGS sequence"/>
</dbReference>
<keyword evidence="2 7" id="KW-0408">Iron</keyword>
<dbReference type="NCBIfam" id="TIGR00109">
    <property type="entry name" value="hemH"/>
    <property type="match status" value="1"/>
</dbReference>
<sequence>MAQAIRKGILLMNLGSPDSTEVKDVRRYLNEFLMDERVIDIPYLIRALLVKGIIVPFRAPKSAKAYQSIWTDEGSPLIVLTKQLQQAVQDEVSYPVEIAMRYGNPTVQHAFAQLMQKAPELDEVIAVPLYPHYAMSSYETAVESVKEIHAKGNYPFQLNFIKPYYNNTEYIDALAESIKPYLQQEFDHILFSYHGVPERHIRKGDTTGCHCLKVNDCCNVDSAAHTQCYRHQCVVTTKLVAKKLGLPEGKFGFSFQSRLGKEEWLKPYTAKRFEEMPKEGIKKLLVACPAFVSDCLETLEEIAEEGKEDFMHHGGESFTMIPCLNIHPMWVKAVAGWANNVAAGEKEMVLA</sequence>